<dbReference type="Proteomes" id="UP000194267">
    <property type="component" value="Unassembled WGS sequence"/>
</dbReference>
<comment type="caution">
    <text evidence="2">The sequence shown here is derived from an EMBL/GenBank/DDBJ whole genome shotgun (WGS) entry which is preliminary data.</text>
</comment>
<dbReference type="RefSeq" id="WP_011195829.1">
    <property type="nucleotide sequence ID" value="NZ_JACSIR010000225.1"/>
</dbReference>
<reference evidence="2" key="2">
    <citation type="submission" date="2016-04" db="EMBL/GenBank/DDBJ databases">
        <authorList>
            <person name="Evans L.H."/>
            <person name="Alamgir A."/>
            <person name="Owens N."/>
            <person name="Weber N.D."/>
            <person name="Virtaneva K."/>
            <person name="Barbian K."/>
            <person name="Babar A."/>
            <person name="Rosenke K."/>
        </authorList>
    </citation>
    <scope>NUCLEOTIDE SEQUENCE [LARGE SCALE GENOMIC DNA]</scope>
    <source>
        <strain evidence="2">G2</strain>
    </source>
</reference>
<sequence>MPFYGKLFLFCRAVLRRLSPRYTLVHPERLLEPAVYLCRHADIHGIVLNLLWLPVPVRTWGLHQFGDRGACYRHLRDITFGARYGWPRWKATALAWPASIGLSALYRSAGCIPVYRGSSQIIRTFRESTEALKRGESLLIFPDKDYASTDSEVSELYEGFLSIDRFYHRATGRHIPFVPLYIDRQARTIRVCEPLFFSDGRDRKAQTAELIRTLQERLGGHGC</sequence>
<keyword evidence="1" id="KW-0012">Acyltransferase</keyword>
<proteinExistence type="predicted"/>
<evidence type="ECO:0000313" key="1">
    <source>
        <dbReference type="EMBL" id="MBY6274651.1"/>
    </source>
</evidence>
<dbReference type="AlphaFoldDB" id="A0A1Y2T6X2"/>
<evidence type="ECO:0000313" key="3">
    <source>
        <dbReference type="Proteomes" id="UP000194267"/>
    </source>
</evidence>
<dbReference type="EMBL" id="LWLV01000039">
    <property type="protein sequence ID" value="OTA42200.1"/>
    <property type="molecule type" value="Genomic_DNA"/>
</dbReference>
<keyword evidence="1" id="KW-0808">Transferase</keyword>
<reference evidence="3" key="1">
    <citation type="submission" date="2016-04" db="EMBL/GenBank/DDBJ databases">
        <authorList>
            <person name="Antunes L.P."/>
            <person name="Martins L.F."/>
            <person name="Pereira R.V."/>
            <person name="Thomas A.M."/>
            <person name="Barbosa D."/>
            <person name="Nascimento L."/>
            <person name="Silva G.M."/>
            <person name="Condomitti G.W."/>
            <person name="Digiampietri L.A."/>
            <person name="Lombardi K.C."/>
            <person name="Ramos P.L."/>
            <person name="Quaggio R.B."/>
            <person name="Oliveira J.C."/>
            <person name="Pascon R.C."/>
            <person name="Cruz J.B."/>
            <person name="Silva A.M."/>
            <person name="Setubal J.C."/>
        </authorList>
    </citation>
    <scope>NUCLEOTIDE SEQUENCE [LARGE SCALE GENOMIC DNA]</scope>
</reference>
<evidence type="ECO:0000313" key="2">
    <source>
        <dbReference type="EMBL" id="OTA42200.1"/>
    </source>
</evidence>
<dbReference type="Proteomes" id="UP000732377">
    <property type="component" value="Unassembled WGS sequence"/>
</dbReference>
<name>A0A1Y2T6X2_SYMTR</name>
<dbReference type="EMBL" id="PIUK01000001">
    <property type="protein sequence ID" value="MBY6274651.1"/>
    <property type="molecule type" value="Genomic_DNA"/>
</dbReference>
<protein>
    <submittedName>
        <fullName evidence="1">Glycerol acyltransferase</fullName>
    </submittedName>
</protein>
<reference evidence="1" key="3">
    <citation type="submission" date="2017-11" db="EMBL/GenBank/DDBJ databases">
        <title>Three new genomes from thermophilic consortium.</title>
        <authorList>
            <person name="Quaggio R."/>
            <person name="Amgarten D."/>
            <person name="Setubal J.C."/>
        </authorList>
    </citation>
    <scope>NUCLEOTIDE SEQUENCE</scope>
    <source>
        <strain evidence="1">ZCTH01-B2</strain>
    </source>
</reference>
<dbReference type="OMA" id="ARTIRVC"/>
<dbReference type="GO" id="GO:0016746">
    <property type="term" value="F:acyltransferase activity"/>
    <property type="evidence" value="ECO:0007669"/>
    <property type="project" value="UniProtKB-KW"/>
</dbReference>
<organism evidence="2 3">
    <name type="scientific">Symbiobacterium thermophilum</name>
    <dbReference type="NCBI Taxonomy" id="2734"/>
    <lineage>
        <taxon>Bacteria</taxon>
        <taxon>Bacillati</taxon>
        <taxon>Bacillota</taxon>
        <taxon>Clostridia</taxon>
        <taxon>Eubacteriales</taxon>
        <taxon>Symbiobacteriaceae</taxon>
        <taxon>Symbiobacterium</taxon>
    </lineage>
</organism>
<accession>A0A1Y2T6X2</accession>
<gene>
    <name evidence="2" type="ORF">A6D92_00860</name>
    <name evidence="1" type="ORF">CWE10_00310</name>
</gene>
<dbReference type="SUPFAM" id="SSF69593">
    <property type="entry name" value="Glycerol-3-phosphate (1)-acyltransferase"/>
    <property type="match status" value="1"/>
</dbReference>